<keyword evidence="1" id="KW-0472">Membrane</keyword>
<evidence type="ECO:0000313" key="3">
    <source>
        <dbReference type="Proteomes" id="UP000249016"/>
    </source>
</evidence>
<sequence length="464" mass="53800">MHDLNDQKVITKQSAQEQDLIIISDLHLAAGKRKDGCFSGTENFFSDAAFCRWLQTMSQTQASKTAILIINGDFVDFLRVTETPQTDTDFLAWSYLLDDLGFSKSVQELKRSIIPKERKFGLRTDDYKSVWKLRLVMDGHAELFNALGEWLNQGNQLWITKGNHDLEWHWKLVQRCLRRELSLRMSTSITEEQLGQQVCFFEDCLLIDEQIYIEHGHRYDPYSHVEGGSVLDDTPTELNIPFGSFLNRYLLNRIELDYPFLDNIRPSVNILPILIRERFPLALKFLAWHIPFVILIIPKHYYAYVFQRLLVFLLAVGGPIIVFFWTFIGHLLQGVSAWPMAIQNIVWLVVSYFAGRLVAIFQLAQPDSLVPLAETVFRDNPTLQLVTFGHTHIAAQTRQTNLLYLNTGTWIPVIENSIAAIRSDHMFTFLRIPRHKPTNWDTLALEHWNDDAQRAEPMILINKR</sequence>
<organism evidence="2 3">
    <name type="scientific">Spirosoma telluris</name>
    <dbReference type="NCBI Taxonomy" id="2183553"/>
    <lineage>
        <taxon>Bacteria</taxon>
        <taxon>Pseudomonadati</taxon>
        <taxon>Bacteroidota</taxon>
        <taxon>Cytophagia</taxon>
        <taxon>Cytophagales</taxon>
        <taxon>Cytophagaceae</taxon>
        <taxon>Spirosoma</taxon>
    </lineage>
</organism>
<keyword evidence="1" id="KW-1133">Transmembrane helix</keyword>
<dbReference type="RefSeq" id="WP_111344805.1">
    <property type="nucleotide sequence ID" value="NZ_QLII01000001.1"/>
</dbReference>
<dbReference type="AlphaFoldDB" id="A0A327NND3"/>
<dbReference type="PANTHER" id="PTHR34990:SF2">
    <property type="entry name" value="BLL8164 PROTEIN"/>
    <property type="match status" value="1"/>
</dbReference>
<dbReference type="InterPro" id="IPR029052">
    <property type="entry name" value="Metallo-depent_PP-like"/>
</dbReference>
<dbReference type="SUPFAM" id="SSF56300">
    <property type="entry name" value="Metallo-dependent phosphatases"/>
    <property type="match status" value="1"/>
</dbReference>
<proteinExistence type="predicted"/>
<dbReference type="GO" id="GO:0008758">
    <property type="term" value="F:UDP-2,3-diacylglucosamine hydrolase activity"/>
    <property type="evidence" value="ECO:0007669"/>
    <property type="project" value="TreeGrafter"/>
</dbReference>
<dbReference type="GO" id="GO:0016020">
    <property type="term" value="C:membrane"/>
    <property type="evidence" value="ECO:0007669"/>
    <property type="project" value="GOC"/>
</dbReference>
<protein>
    <submittedName>
        <fullName evidence="2">Uncharacterized protein</fullName>
    </submittedName>
</protein>
<dbReference type="EMBL" id="QLII01000001">
    <property type="protein sequence ID" value="RAI75899.1"/>
    <property type="molecule type" value="Genomic_DNA"/>
</dbReference>
<dbReference type="OrthoDB" id="932843at2"/>
<dbReference type="GO" id="GO:0009245">
    <property type="term" value="P:lipid A biosynthetic process"/>
    <property type="evidence" value="ECO:0007669"/>
    <property type="project" value="TreeGrafter"/>
</dbReference>
<accession>A0A327NND3</accession>
<reference evidence="2 3" key="1">
    <citation type="submission" date="2018-06" db="EMBL/GenBank/DDBJ databases">
        <title>Spirosoma sp. HMF3257 Genome sequencing and assembly.</title>
        <authorList>
            <person name="Kang H."/>
            <person name="Cha I."/>
            <person name="Kim H."/>
            <person name="Kang J."/>
            <person name="Joh K."/>
        </authorList>
    </citation>
    <scope>NUCLEOTIDE SEQUENCE [LARGE SCALE GENOMIC DNA]</scope>
    <source>
        <strain evidence="2 3">HMF3257</strain>
    </source>
</reference>
<feature type="transmembrane region" description="Helical" evidence="1">
    <location>
        <begin position="309"/>
        <end position="328"/>
    </location>
</feature>
<keyword evidence="1" id="KW-0812">Transmembrane</keyword>
<evidence type="ECO:0000256" key="1">
    <source>
        <dbReference type="SAM" id="Phobius"/>
    </source>
</evidence>
<feature type="transmembrane region" description="Helical" evidence="1">
    <location>
        <begin position="340"/>
        <end position="359"/>
    </location>
</feature>
<dbReference type="PANTHER" id="PTHR34990">
    <property type="entry name" value="UDP-2,3-DIACYLGLUCOSAMINE HYDROLASE-RELATED"/>
    <property type="match status" value="1"/>
</dbReference>
<name>A0A327NND3_9BACT</name>
<evidence type="ECO:0000313" key="2">
    <source>
        <dbReference type="EMBL" id="RAI75899.1"/>
    </source>
</evidence>
<comment type="caution">
    <text evidence="2">The sequence shown here is derived from an EMBL/GenBank/DDBJ whole genome shotgun (WGS) entry which is preliminary data.</text>
</comment>
<gene>
    <name evidence="2" type="ORF">HMF3257_20155</name>
</gene>
<dbReference type="InterPro" id="IPR043461">
    <property type="entry name" value="LpxH-like"/>
</dbReference>
<dbReference type="Proteomes" id="UP000249016">
    <property type="component" value="Unassembled WGS sequence"/>
</dbReference>
<feature type="transmembrane region" description="Helical" evidence="1">
    <location>
        <begin position="279"/>
        <end position="297"/>
    </location>
</feature>
<keyword evidence="3" id="KW-1185">Reference proteome</keyword>